<dbReference type="InterPro" id="IPR022702">
    <property type="entry name" value="Cytosine_MeTrfase1_RFD"/>
</dbReference>
<reference evidence="15" key="1">
    <citation type="submission" date="2021-01" db="EMBL/GenBank/DDBJ databases">
        <title>Adiantum capillus-veneris genome.</title>
        <authorList>
            <person name="Fang Y."/>
            <person name="Liao Q."/>
        </authorList>
    </citation>
    <scope>NUCLEOTIDE SEQUENCE</scope>
    <source>
        <strain evidence="15">H3</strain>
        <tissue evidence="15">Leaf</tissue>
    </source>
</reference>
<dbReference type="FunFam" id="3.40.50.150:FF:000128">
    <property type="entry name" value="DNA (cytosine-5)-methyltransferase"/>
    <property type="match status" value="1"/>
</dbReference>
<feature type="region of interest" description="Disordered" evidence="13">
    <location>
        <begin position="55"/>
        <end position="163"/>
    </location>
</feature>
<evidence type="ECO:0000256" key="11">
    <source>
        <dbReference type="RuleBase" id="RU000416"/>
    </source>
</evidence>
<dbReference type="GO" id="GO:0006346">
    <property type="term" value="P:DNA methylation-dependent constitutive heterochromatin formation"/>
    <property type="evidence" value="ECO:0007669"/>
    <property type="project" value="InterPro"/>
</dbReference>
<dbReference type="InterPro" id="IPR001025">
    <property type="entry name" value="BAH_dom"/>
</dbReference>
<dbReference type="InterPro" id="IPR050390">
    <property type="entry name" value="C5-Methyltransferase"/>
</dbReference>
<dbReference type="SUPFAM" id="SSF53335">
    <property type="entry name" value="S-adenosyl-L-methionine-dependent methyltransferases"/>
    <property type="match status" value="1"/>
</dbReference>
<comment type="subcellular location">
    <subcellularLocation>
        <location evidence="1 8">Nucleus</location>
    </subcellularLocation>
</comment>
<dbReference type="GO" id="GO:0032259">
    <property type="term" value="P:methylation"/>
    <property type="evidence" value="ECO:0007669"/>
    <property type="project" value="UniProtKB-KW"/>
</dbReference>
<keyword evidence="2 8" id="KW-0489">Methyltransferase</keyword>
<comment type="caution">
    <text evidence="15">The sequence shown here is derived from an EMBL/GenBank/DDBJ whole genome shotgun (WGS) entry which is preliminary data.</text>
</comment>
<comment type="catalytic activity">
    <reaction evidence="8 12">
        <text>a 2'-deoxycytidine in DNA + S-adenosyl-L-methionine = a 5-methyl-2'-deoxycytidine in DNA + S-adenosyl-L-homocysteine + H(+)</text>
        <dbReference type="Rhea" id="RHEA:13681"/>
        <dbReference type="Rhea" id="RHEA-COMP:11369"/>
        <dbReference type="Rhea" id="RHEA-COMP:11370"/>
        <dbReference type="ChEBI" id="CHEBI:15378"/>
        <dbReference type="ChEBI" id="CHEBI:57856"/>
        <dbReference type="ChEBI" id="CHEBI:59789"/>
        <dbReference type="ChEBI" id="CHEBI:85452"/>
        <dbReference type="ChEBI" id="CHEBI:85454"/>
        <dbReference type="EC" id="2.1.1.37"/>
    </reaction>
</comment>
<dbReference type="InterPro" id="IPR001525">
    <property type="entry name" value="C5_MeTfrase"/>
</dbReference>
<evidence type="ECO:0000256" key="10">
    <source>
        <dbReference type="PROSITE-ProRule" id="PRU01016"/>
    </source>
</evidence>
<proteinExistence type="inferred from homology"/>
<dbReference type="NCBIfam" id="TIGR00675">
    <property type="entry name" value="dcm"/>
    <property type="match status" value="1"/>
</dbReference>
<evidence type="ECO:0000256" key="8">
    <source>
        <dbReference type="PIRNR" id="PIRNR037404"/>
    </source>
</evidence>
<evidence type="ECO:0000256" key="1">
    <source>
        <dbReference type="ARBA" id="ARBA00004123"/>
    </source>
</evidence>
<evidence type="ECO:0000256" key="13">
    <source>
        <dbReference type="SAM" id="MobiDB-lite"/>
    </source>
</evidence>
<dbReference type="InterPro" id="IPR031303">
    <property type="entry name" value="C5_meth_CS"/>
</dbReference>
<dbReference type="Gene3D" id="3.40.50.150">
    <property type="entry name" value="Vaccinia Virus protein VP39"/>
    <property type="match status" value="1"/>
</dbReference>
<protein>
    <recommendedName>
        <fullName evidence="8">DNA (cytosine-5)-methyltransferase</fullName>
        <ecNumber evidence="8">2.1.1.37</ecNumber>
    </recommendedName>
</protein>
<dbReference type="PROSITE" id="PS00095">
    <property type="entry name" value="C5_MTASE_2"/>
    <property type="match status" value="1"/>
</dbReference>
<dbReference type="Proteomes" id="UP000886520">
    <property type="component" value="Chromosome 17"/>
</dbReference>
<evidence type="ECO:0000256" key="6">
    <source>
        <dbReference type="ARBA" id="ARBA00023125"/>
    </source>
</evidence>
<keyword evidence="3 8" id="KW-0808">Transferase</keyword>
<comment type="similarity">
    <text evidence="8 10 11">Belongs to the class I-like SAM-binding methyltransferase superfamily. C5-methyltransferase family.</text>
</comment>
<organism evidence="15 16">
    <name type="scientific">Adiantum capillus-veneris</name>
    <name type="common">Maidenhair fern</name>
    <dbReference type="NCBI Taxonomy" id="13818"/>
    <lineage>
        <taxon>Eukaryota</taxon>
        <taxon>Viridiplantae</taxon>
        <taxon>Streptophyta</taxon>
        <taxon>Embryophyta</taxon>
        <taxon>Tracheophyta</taxon>
        <taxon>Polypodiopsida</taxon>
        <taxon>Polypodiidae</taxon>
        <taxon>Polypodiales</taxon>
        <taxon>Pteridineae</taxon>
        <taxon>Pteridaceae</taxon>
        <taxon>Vittarioideae</taxon>
        <taxon>Adiantum</taxon>
    </lineage>
</organism>
<dbReference type="GO" id="GO:0044027">
    <property type="term" value="P:negative regulation of gene expression via chromosomal CpG island methylation"/>
    <property type="evidence" value="ECO:0007669"/>
    <property type="project" value="TreeGrafter"/>
</dbReference>
<dbReference type="PROSITE" id="PS51679">
    <property type="entry name" value="SAM_MT_C5"/>
    <property type="match status" value="1"/>
</dbReference>
<dbReference type="Pfam" id="PF01426">
    <property type="entry name" value="BAH"/>
    <property type="match status" value="2"/>
</dbReference>
<evidence type="ECO:0000259" key="14">
    <source>
        <dbReference type="PROSITE" id="PS51038"/>
    </source>
</evidence>
<keyword evidence="6 8" id="KW-0238">DNA-binding</keyword>
<dbReference type="PROSITE" id="PS51038">
    <property type="entry name" value="BAH"/>
    <property type="match status" value="2"/>
</dbReference>
<sequence length="1685" mass="188228">MAAADTALDVSHWQQHGGTVLQTTASNGRIRRTFVAPSGEKFRTWKECLKYMGSALSTKSAENEDDQKPTQTKKRSGSTNAEKKLPNEDLGESTEDKNSAAPNSGQVFLKKRKPQTDSKHHKKAGSKKRLHDPEPSDSEEDDSSTPNKTGIVMGENDLRRPKRAASAKCLKEKRIKLDETDALIESKPERLVEGEGVAIVLTSGKGNESDQPKRKLLDFIVHDEDGKVAAIEMIGMVPLYVSGLVLPFQGNADKELAVRCEGFAVDAWDIAGYVEGQAQVWLITDMAEYLCVKPLSTYKKLYDHIYEKAMVCVEVYKALSKPDGGDPELGFDDLFAKLSRSFAGKGGHFFSKDYLVSQGNFIASQLRELDSDADDKDQLFTGLPAIATLDREHKRREESFRLLNASSKQVSLQIKDEVSSRQGKGSGNDCIDDDEKLARLLQEQEERKASGQTRRIHQQSSNRGKFYIKINEDEIANDYPAPAFYSADDEEMDEYVLFDENTAVVSPEDLPRRMLHDWALYNCDSRLVSLELLPMLAGTEADIEIFGSGVMTEDDGCGYFLDDNSSTGISSTQQDANSPEGIRIYLSSIKEWMIEFGASMLFISIRTDGAWYRLGQPSKQYSRWYAPVLKTARLAIHIIAMLKEEMRVSRLSFADVVKRLAEIERGQPTFISNKVNDVERYVVVHGQIILQQFAEYPDEKIKRCAFVSGLGSLMEQKHHVKLVTSKKKLIRKGRNLNPRAGLRPDGTRPKPMRATTTKLINRIWSEYYSVDSAKCGEAEDTGDAAAEAEGNEQDEALEASDSEEEKIVITGHVKKSGGKLRFNQEKQLKIDWASKSMGKTAAQEPVYTKVKIRSEEINIGGVITVETEDSSEDPEMLIVEYFYQKKNGTKCLHGRFLERGQQTVLGNAADPLQVFLTDRCLDVNLADVKGTVIVHINKRAWGHATRKLNAADDEKFRAGAKKNEAGDPIEFYCRAMYCPDKGAFLNIPYDSLGLGNGTCHACELRNESQERLCTRLLANDEGFRYKGVEYKIKDFLYCSSDVLPPLTDENEPVEKFKASRNRGLRAFAVCQLLGLKVEKGSKQLNGKNLRLSVRRFFRPEDISAEKAYTADVREVYYSEMTAEITLDSVMGKCEVQGQLLDDVAQECFNHVFFCTCIFDPKKGTIKQLPANVKLSSLKNSSLKSKSATDEIAIAKRKGKAIESEEPVKEQLPVKATPSLSSLDIFAGCGGLSEGLHQSGVAMSKWAIEYEHPAAEAFKLNHPEADVFCENCNVILRSVMEKGGDLEDCLSTPEAEDLCLKLSEEQKAKLPIPGEVDLIVGGPPCQGFSGMNRFNQRTWSKVQCEMILSFLSFADYFRPRYFLLENVRNFVSFNKGQTFRLTLASLLEMGYQVRFGVLQAGNYGVSQSRKRAFIWAASPQESLPDWPEARHVFASSQLDIVLPGGLPYAAVKNTGSGAPLRPITVRDTIADLPPVGNGADKLEINYGNPPQSWFQKVIRGQENHLHDHISKEMNELNHIRCQRIPKRPGADWRDLPEEKVKLSTGQLVDLIPWCLPNTAERHNQWKGLFGRLDWEGNFPTSVTDPQPMGKVGMCFHPEQDRIVTVRECARSQGFPDSYKFYGNIQSKHRQIGNAVPPPLARALGEKLKEVIDAVKSMKAALQIAQSPCRARYENGSQLTSLASSLR</sequence>
<dbReference type="OrthoDB" id="5376140at2759"/>
<dbReference type="PROSITE" id="PS00094">
    <property type="entry name" value="C5_MTASE_1"/>
    <property type="match status" value="1"/>
</dbReference>
<evidence type="ECO:0000256" key="5">
    <source>
        <dbReference type="ARBA" id="ARBA00022737"/>
    </source>
</evidence>
<evidence type="ECO:0000256" key="9">
    <source>
        <dbReference type="PIRSR" id="PIRSR037404-1"/>
    </source>
</evidence>
<feature type="region of interest" description="Disordered" evidence="13">
    <location>
        <begin position="778"/>
        <end position="802"/>
    </location>
</feature>
<feature type="compositionally biased region" description="Acidic residues" evidence="13">
    <location>
        <begin position="789"/>
        <end position="802"/>
    </location>
</feature>
<keyword evidence="4 8" id="KW-0949">S-adenosyl-L-methionine</keyword>
<evidence type="ECO:0000256" key="7">
    <source>
        <dbReference type="ARBA" id="ARBA00023242"/>
    </source>
</evidence>
<dbReference type="Gene3D" id="3.90.120.10">
    <property type="entry name" value="DNA Methylase, subunit A, domain 2"/>
    <property type="match status" value="2"/>
</dbReference>
<dbReference type="InterPro" id="IPR029063">
    <property type="entry name" value="SAM-dependent_MTases_sf"/>
</dbReference>
<dbReference type="Pfam" id="PF00145">
    <property type="entry name" value="DNA_methylase"/>
    <property type="match status" value="1"/>
</dbReference>
<keyword evidence="7 8" id="KW-0539">Nucleus</keyword>
<gene>
    <name evidence="15" type="ORF">GOP47_0017786</name>
</gene>
<feature type="domain" description="BAH" evidence="14">
    <location>
        <begin position="855"/>
        <end position="988"/>
    </location>
</feature>
<dbReference type="GO" id="GO:0003682">
    <property type="term" value="F:chromatin binding"/>
    <property type="evidence" value="ECO:0007669"/>
    <property type="project" value="UniProtKB-UniRule"/>
</dbReference>
<name>A0A9D4UG11_ADICA</name>
<dbReference type="GO" id="GO:0003886">
    <property type="term" value="F:DNA (cytosine-5-)-methyltransferase activity"/>
    <property type="evidence" value="ECO:0007669"/>
    <property type="project" value="UniProtKB-UniRule"/>
</dbReference>
<dbReference type="FunFam" id="3.90.120.10:FF:000002">
    <property type="entry name" value="DNA (cytosine-5)-methyltransferase"/>
    <property type="match status" value="1"/>
</dbReference>
<evidence type="ECO:0000256" key="3">
    <source>
        <dbReference type="ARBA" id="ARBA00022679"/>
    </source>
</evidence>
<feature type="domain" description="BAH" evidence="14">
    <location>
        <begin position="1028"/>
        <end position="1169"/>
    </location>
</feature>
<dbReference type="InterPro" id="IPR043151">
    <property type="entry name" value="BAH_sf"/>
</dbReference>
<keyword evidence="5" id="KW-0677">Repeat</keyword>
<dbReference type="GO" id="GO:0005634">
    <property type="term" value="C:nucleus"/>
    <property type="evidence" value="ECO:0007669"/>
    <property type="project" value="UniProtKB-SubCell"/>
</dbReference>
<keyword evidence="16" id="KW-1185">Reference proteome</keyword>
<feature type="compositionally biased region" description="Basic residues" evidence="13">
    <location>
        <begin position="109"/>
        <end position="130"/>
    </location>
</feature>
<dbReference type="Pfam" id="PF12047">
    <property type="entry name" value="DNMT1-RFD"/>
    <property type="match status" value="2"/>
</dbReference>
<dbReference type="EMBL" id="JABFUD020000017">
    <property type="protein sequence ID" value="KAI5067258.1"/>
    <property type="molecule type" value="Genomic_DNA"/>
</dbReference>
<dbReference type="PRINTS" id="PR00105">
    <property type="entry name" value="C5METTRFRASE"/>
</dbReference>
<evidence type="ECO:0000256" key="4">
    <source>
        <dbReference type="ARBA" id="ARBA00022691"/>
    </source>
</evidence>
<evidence type="ECO:0000256" key="2">
    <source>
        <dbReference type="ARBA" id="ARBA00022603"/>
    </source>
</evidence>
<evidence type="ECO:0000313" key="15">
    <source>
        <dbReference type="EMBL" id="KAI5067258.1"/>
    </source>
</evidence>
<dbReference type="CDD" id="cd04708">
    <property type="entry name" value="BAH_plantDCM_II"/>
    <property type="match status" value="1"/>
</dbReference>
<feature type="active site" evidence="9 10">
    <location>
        <position position="1324"/>
    </location>
</feature>
<dbReference type="EC" id="2.1.1.37" evidence="8"/>
<dbReference type="GO" id="GO:0003677">
    <property type="term" value="F:DNA binding"/>
    <property type="evidence" value="ECO:0007669"/>
    <property type="project" value="UniProtKB-KW"/>
</dbReference>
<dbReference type="PIRSF" id="PIRSF037404">
    <property type="entry name" value="DNMT1"/>
    <property type="match status" value="1"/>
</dbReference>
<dbReference type="InterPro" id="IPR018117">
    <property type="entry name" value="C5_DNA_meth_AS"/>
</dbReference>
<dbReference type="PANTHER" id="PTHR10629:SF52">
    <property type="entry name" value="DNA (CYTOSINE-5)-METHYLTRANSFERASE 1"/>
    <property type="match status" value="1"/>
</dbReference>
<dbReference type="PANTHER" id="PTHR10629">
    <property type="entry name" value="CYTOSINE-SPECIFIC METHYLTRANSFERASE"/>
    <property type="match status" value="1"/>
</dbReference>
<accession>A0A9D4UG11</accession>
<dbReference type="Gene3D" id="2.30.30.490">
    <property type="match status" value="2"/>
</dbReference>
<dbReference type="FunFam" id="3.40.50.150:FF:000108">
    <property type="entry name" value="DNA (cytosine-5)-methyltransferase"/>
    <property type="match status" value="1"/>
</dbReference>
<evidence type="ECO:0000256" key="12">
    <source>
        <dbReference type="RuleBase" id="RU000417"/>
    </source>
</evidence>
<evidence type="ECO:0000313" key="16">
    <source>
        <dbReference type="Proteomes" id="UP000886520"/>
    </source>
</evidence>
<dbReference type="SMART" id="SM00439">
    <property type="entry name" value="BAH"/>
    <property type="match status" value="2"/>
</dbReference>